<evidence type="ECO:0000313" key="2">
    <source>
        <dbReference type="Proteomes" id="UP001207626"/>
    </source>
</evidence>
<dbReference type="EMBL" id="JAMDLW010000023">
    <property type="protein sequence ID" value="MCY9521473.1"/>
    <property type="molecule type" value="Genomic_DNA"/>
</dbReference>
<protein>
    <submittedName>
        <fullName evidence="1">Uncharacterized protein</fullName>
    </submittedName>
</protein>
<sequence>MSKRNQIQKTFVPQGDECAKHGIILNIPYCSVQDRSAVLPTSFHQIPLCLIQMTKQCFLSDMPQAVFSIRYPPYICIVS</sequence>
<reference evidence="1 2" key="1">
    <citation type="submission" date="2022-05" db="EMBL/GenBank/DDBJ databases">
        <title>Genome Sequencing of Bee-Associated Microbes.</title>
        <authorList>
            <person name="Dunlap C."/>
        </authorList>
    </citation>
    <scope>NUCLEOTIDE SEQUENCE [LARGE SCALE GENOMIC DNA]</scope>
    <source>
        <strain evidence="1 2">NRRL NRS-1438</strain>
    </source>
</reference>
<keyword evidence="2" id="KW-1185">Reference proteome</keyword>
<dbReference type="RefSeq" id="WP_268601498.1">
    <property type="nucleotide sequence ID" value="NZ_JAMDLV010000006.1"/>
</dbReference>
<evidence type="ECO:0000313" key="1">
    <source>
        <dbReference type="EMBL" id="MCY9521473.1"/>
    </source>
</evidence>
<accession>A0ABT4DZG7</accession>
<name>A0ABT4DZG7_9BACL</name>
<proteinExistence type="predicted"/>
<organism evidence="1 2">
    <name type="scientific">Paenibacillus apiarius</name>
    <dbReference type="NCBI Taxonomy" id="46240"/>
    <lineage>
        <taxon>Bacteria</taxon>
        <taxon>Bacillati</taxon>
        <taxon>Bacillota</taxon>
        <taxon>Bacilli</taxon>
        <taxon>Bacillales</taxon>
        <taxon>Paenibacillaceae</taxon>
        <taxon>Paenibacillus</taxon>
    </lineage>
</organism>
<gene>
    <name evidence="1" type="ORF">M5X09_17670</name>
</gene>
<comment type="caution">
    <text evidence="1">The sequence shown here is derived from an EMBL/GenBank/DDBJ whole genome shotgun (WGS) entry which is preliminary data.</text>
</comment>
<dbReference type="Proteomes" id="UP001207626">
    <property type="component" value="Unassembled WGS sequence"/>
</dbReference>